<dbReference type="RefSeq" id="WP_174403752.1">
    <property type="nucleotide sequence ID" value="NZ_BLVO01000004.1"/>
</dbReference>
<dbReference type="AlphaFoldDB" id="A0A7J0BEE4"/>
<organism evidence="1 2">
    <name type="scientific">Desulfovibrio subterraneus</name>
    <dbReference type="NCBI Taxonomy" id="2718620"/>
    <lineage>
        <taxon>Bacteria</taxon>
        <taxon>Pseudomonadati</taxon>
        <taxon>Thermodesulfobacteriota</taxon>
        <taxon>Desulfovibrionia</taxon>
        <taxon>Desulfovibrionales</taxon>
        <taxon>Desulfovibrionaceae</taxon>
        <taxon>Desulfovibrio</taxon>
    </lineage>
</organism>
<protein>
    <submittedName>
        <fullName evidence="1">Uncharacterized protein</fullName>
    </submittedName>
</protein>
<dbReference type="Proteomes" id="UP000503840">
    <property type="component" value="Unassembled WGS sequence"/>
</dbReference>
<proteinExistence type="predicted"/>
<reference evidence="1 2" key="1">
    <citation type="submission" date="2020-05" db="EMBL/GenBank/DDBJ databases">
        <title>Draft genome sequence of Desulfovibrio sp. strain HN2T.</title>
        <authorList>
            <person name="Ueno A."/>
            <person name="Tamazawa S."/>
            <person name="Tamamura S."/>
            <person name="Murakami T."/>
            <person name="Kiyama T."/>
            <person name="Inomata H."/>
            <person name="Amano Y."/>
            <person name="Miyakawa K."/>
            <person name="Tamaki H."/>
            <person name="Naganuma T."/>
            <person name="Kaneko K."/>
        </authorList>
    </citation>
    <scope>NUCLEOTIDE SEQUENCE [LARGE SCALE GENOMIC DNA]</scope>
    <source>
        <strain evidence="1 2">HN2</strain>
    </source>
</reference>
<name>A0A7J0BEE4_9BACT</name>
<sequence>MGQHMQQHDFVVLRQGDLAVEAMDRAVAMTGMGRCYPYRDRWKWLRRLYMQGRASPALLRAFTARLSRHTPHSLQTLMDLHLRSGVDLVCPVMDERGHFDI</sequence>
<dbReference type="EMBL" id="BLVO01000004">
    <property type="protein sequence ID" value="GFM32080.1"/>
    <property type="molecule type" value="Genomic_DNA"/>
</dbReference>
<accession>A0A7J0BEE4</accession>
<evidence type="ECO:0000313" key="2">
    <source>
        <dbReference type="Proteomes" id="UP000503840"/>
    </source>
</evidence>
<gene>
    <name evidence="1" type="ORF">DSM101010T_04450</name>
</gene>
<keyword evidence="2" id="KW-1185">Reference proteome</keyword>
<comment type="caution">
    <text evidence="1">The sequence shown here is derived from an EMBL/GenBank/DDBJ whole genome shotgun (WGS) entry which is preliminary data.</text>
</comment>
<evidence type="ECO:0000313" key="1">
    <source>
        <dbReference type="EMBL" id="GFM32080.1"/>
    </source>
</evidence>